<dbReference type="AlphaFoldDB" id="A0A6L3SYX7"/>
<dbReference type="CDD" id="cd08948">
    <property type="entry name" value="5beta-POR_like_SDR_a"/>
    <property type="match status" value="1"/>
</dbReference>
<dbReference type="InterPro" id="IPR036291">
    <property type="entry name" value="NAD(P)-bd_dom_sf"/>
</dbReference>
<dbReference type="EMBL" id="VZZK01000009">
    <property type="protein sequence ID" value="KAB1079333.1"/>
    <property type="molecule type" value="Genomic_DNA"/>
</dbReference>
<evidence type="ECO:0000313" key="3">
    <source>
        <dbReference type="Proteomes" id="UP000474159"/>
    </source>
</evidence>
<evidence type="ECO:0000259" key="1">
    <source>
        <dbReference type="Pfam" id="PF22917"/>
    </source>
</evidence>
<reference evidence="2 3" key="1">
    <citation type="submission" date="2019-09" db="EMBL/GenBank/DDBJ databases">
        <title>YIM 48816 draft genome.</title>
        <authorList>
            <person name="Jiang L."/>
        </authorList>
    </citation>
    <scope>NUCLEOTIDE SEQUENCE [LARGE SCALE GENOMIC DNA]</scope>
    <source>
        <strain evidence="2 3">YIM 48816</strain>
    </source>
</reference>
<dbReference type="PANTHER" id="PTHR32487:SF0">
    <property type="entry name" value="3-OXO-DELTA(4,5)-STEROID 5-BETA-REDUCTASE"/>
    <property type="match status" value="1"/>
</dbReference>
<feature type="domain" description="PRISE-like Rossmann-fold" evidence="1">
    <location>
        <begin position="60"/>
        <end position="350"/>
    </location>
</feature>
<comment type="caution">
    <text evidence="2">The sequence shown here is derived from an EMBL/GenBank/DDBJ whole genome shotgun (WGS) entry which is preliminary data.</text>
</comment>
<dbReference type="PANTHER" id="PTHR32487">
    <property type="entry name" value="3-OXO-DELTA(4,5)-STEROID 5-BETA-REDUCTASE"/>
    <property type="match status" value="1"/>
</dbReference>
<dbReference type="OrthoDB" id="4392084at2"/>
<dbReference type="InterPro" id="IPR055222">
    <property type="entry name" value="PRISE-like_Rossmann-fold"/>
</dbReference>
<proteinExistence type="predicted"/>
<evidence type="ECO:0000313" key="2">
    <source>
        <dbReference type="EMBL" id="KAB1079333.1"/>
    </source>
</evidence>
<dbReference type="RefSeq" id="WP_151000068.1">
    <property type="nucleotide sequence ID" value="NZ_BPQY01000188.1"/>
</dbReference>
<dbReference type="Proteomes" id="UP000474159">
    <property type="component" value="Unassembled WGS sequence"/>
</dbReference>
<gene>
    <name evidence="2" type="ORF">F6X53_11025</name>
</gene>
<name>A0A6L3SYX7_9HYPH</name>
<dbReference type="SUPFAM" id="SSF51735">
    <property type="entry name" value="NAD(P)-binding Rossmann-fold domains"/>
    <property type="match status" value="1"/>
</dbReference>
<organism evidence="2 3">
    <name type="scientific">Methylobacterium soli</name>
    <dbReference type="NCBI Taxonomy" id="553447"/>
    <lineage>
        <taxon>Bacteria</taxon>
        <taxon>Pseudomonadati</taxon>
        <taxon>Pseudomonadota</taxon>
        <taxon>Alphaproteobacteria</taxon>
        <taxon>Hyphomicrobiales</taxon>
        <taxon>Methylobacteriaceae</taxon>
        <taxon>Methylobacterium</taxon>
    </lineage>
</organism>
<keyword evidence="3" id="KW-1185">Reference proteome</keyword>
<sequence>MSDKKTALVIGATGVAGRALITHLDGLEEWDVIAVSRKPPYFESQARFVSVDLLDPASCQAGLSGLGEVTHVFYMAYLDNPVVAETRGPNTRMFTNAMDVVKSLPRLQHVCLLQGTKYYGQYLGPFKTPAKESDPPISTPHFYYDQQDLLESLRAGQSWSWSCARPHVICGFALGNPLNIISTLGVYATLLREEGKPLTYPGKPGAFSSIYQATDAGLLARAMVWMATRPECADEAFNITNGDFFRYQNLWPAFARCFDMEAGGVETVDLTVTMAGKDAEWDRITKKYKLEPHPLSQLAAWKFANYALSNDWDVMSDTTKCRKFGFLEFIDSEEMFLRHFENLKRLRIIP</sequence>
<accession>A0A6L3SYX7</accession>
<protein>
    <submittedName>
        <fullName evidence="2">SDR family oxidoreductase</fullName>
    </submittedName>
</protein>
<dbReference type="Pfam" id="PF22917">
    <property type="entry name" value="PRISE"/>
    <property type="match status" value="1"/>
</dbReference>
<dbReference type="Gene3D" id="3.40.50.720">
    <property type="entry name" value="NAD(P)-binding Rossmann-like Domain"/>
    <property type="match status" value="1"/>
</dbReference>